<dbReference type="EMBL" id="CP019384">
    <property type="protein sequence ID" value="QAT17480.1"/>
    <property type="molecule type" value="Genomic_DNA"/>
</dbReference>
<accession>A0A410P5Q1</accession>
<dbReference type="KEGG" id="vai:BU251_07015"/>
<protein>
    <recommendedName>
        <fullName evidence="4">Fibronectin type-III domain-containing protein</fullName>
    </recommendedName>
</protein>
<evidence type="ECO:0000313" key="2">
    <source>
        <dbReference type="EMBL" id="QAT17480.1"/>
    </source>
</evidence>
<dbReference type="AlphaFoldDB" id="A0A410P5Q1"/>
<evidence type="ECO:0000313" key="3">
    <source>
        <dbReference type="Proteomes" id="UP000287243"/>
    </source>
</evidence>
<feature type="signal peptide" evidence="1">
    <location>
        <begin position="1"/>
        <end position="22"/>
    </location>
</feature>
<proteinExistence type="predicted"/>
<keyword evidence="3" id="KW-1185">Reference proteome</keyword>
<feature type="chain" id="PRO_5019146776" description="Fibronectin type-III domain-containing protein" evidence="1">
    <location>
        <begin position="23"/>
        <end position="153"/>
    </location>
</feature>
<name>A0A410P5Q1_VELA1</name>
<dbReference type="RefSeq" id="WP_128700314.1">
    <property type="nucleotide sequence ID" value="NZ_CP019384.1"/>
</dbReference>
<dbReference type="Proteomes" id="UP000287243">
    <property type="component" value="Chromosome"/>
</dbReference>
<gene>
    <name evidence="2" type="ORF">BU251_07015</name>
</gene>
<reference evidence="2 3" key="1">
    <citation type="submission" date="2017-01" db="EMBL/GenBank/DDBJ databases">
        <title>First insights into the biology of 'candidatus Vampirococcus archaeovorus'.</title>
        <authorList>
            <person name="Kizina J."/>
            <person name="Jordan S."/>
            <person name="Stueber K."/>
            <person name="Reinhardt R."/>
            <person name="Harder J."/>
        </authorList>
    </citation>
    <scope>NUCLEOTIDE SEQUENCE [LARGE SCALE GENOMIC DNA]</scope>
    <source>
        <strain evidence="2 3">LiM</strain>
    </source>
</reference>
<sequence>MCYKTYALVLAAVFLWGAEVGAGEEKTAPAPQEKPVGAPANTVVFRVPSPTLVAPVGETLDISGQKTVKFSWKPAHTPYDVYCYLFRIYLENETSQNGAIYHEQVSGLHTEIEVPADLFRDGKTYTWCLKQVNSAQQLLFSDAVHHTFRVIKK</sequence>
<evidence type="ECO:0000256" key="1">
    <source>
        <dbReference type="SAM" id="SignalP"/>
    </source>
</evidence>
<keyword evidence="1" id="KW-0732">Signal</keyword>
<evidence type="ECO:0008006" key="4">
    <source>
        <dbReference type="Google" id="ProtNLM"/>
    </source>
</evidence>
<organism evidence="2 3">
    <name type="scientific">Velamenicoccus archaeovorus</name>
    <dbReference type="NCBI Taxonomy" id="1930593"/>
    <lineage>
        <taxon>Bacteria</taxon>
        <taxon>Pseudomonadati</taxon>
        <taxon>Candidatus Omnitrophota</taxon>
        <taxon>Candidatus Velamenicoccus</taxon>
    </lineage>
</organism>